<dbReference type="InterPro" id="IPR039904">
    <property type="entry name" value="TRANK1"/>
</dbReference>
<accession>A0ABS8V3A5</accession>
<proteinExistence type="predicted"/>
<evidence type="ECO:0000313" key="2">
    <source>
        <dbReference type="Proteomes" id="UP000823775"/>
    </source>
</evidence>
<reference evidence="1 2" key="1">
    <citation type="journal article" date="2021" name="BMC Genomics">
        <title>Datura genome reveals duplications of psychoactive alkaloid biosynthetic genes and high mutation rate following tissue culture.</title>
        <authorList>
            <person name="Rajewski A."/>
            <person name="Carter-House D."/>
            <person name="Stajich J."/>
            <person name="Litt A."/>
        </authorList>
    </citation>
    <scope>NUCLEOTIDE SEQUENCE [LARGE SCALE GENOMIC DNA]</scope>
    <source>
        <strain evidence="1">AR-01</strain>
    </source>
</reference>
<protein>
    <submittedName>
        <fullName evidence="1">Uncharacterized protein</fullName>
    </submittedName>
</protein>
<evidence type="ECO:0000313" key="1">
    <source>
        <dbReference type="EMBL" id="MCD9640560.1"/>
    </source>
</evidence>
<sequence>MGEIERLGCLENGNGYLFIVELQGLNIFTPYHLVFVAHLLSDLHGEEVDVPFEVTNEEEEVILFSKSSFILGRSGTGKTTVLTMKLFQKEQQHHFSVQGLNVAEETRVRLYEENEESQHVGETSTLHQLFVTVSPLLCYAVNLKVSQLKRFNLKWKLSKDRNLRSVALETLISEKEISYDRFCCCVSSLQKRCGVDFRFADVRSLFYTEFFMGSKVGARREDKGHVLKPETSVIYGAAPVLLKPGKNENAIITIFGNKEENSGKIAGFGAEQVVLVRESTKQEVYRLVGQKALILTIVE</sequence>
<name>A0ABS8V3A5_DATST</name>
<dbReference type="Proteomes" id="UP000823775">
    <property type="component" value="Unassembled WGS sequence"/>
</dbReference>
<gene>
    <name evidence="1" type="ORF">HAX54_025928</name>
</gene>
<keyword evidence="2" id="KW-1185">Reference proteome</keyword>
<organism evidence="1 2">
    <name type="scientific">Datura stramonium</name>
    <name type="common">Jimsonweed</name>
    <name type="synonym">Common thornapple</name>
    <dbReference type="NCBI Taxonomy" id="4076"/>
    <lineage>
        <taxon>Eukaryota</taxon>
        <taxon>Viridiplantae</taxon>
        <taxon>Streptophyta</taxon>
        <taxon>Embryophyta</taxon>
        <taxon>Tracheophyta</taxon>
        <taxon>Spermatophyta</taxon>
        <taxon>Magnoliopsida</taxon>
        <taxon>eudicotyledons</taxon>
        <taxon>Gunneridae</taxon>
        <taxon>Pentapetalae</taxon>
        <taxon>asterids</taxon>
        <taxon>lamiids</taxon>
        <taxon>Solanales</taxon>
        <taxon>Solanaceae</taxon>
        <taxon>Solanoideae</taxon>
        <taxon>Datureae</taxon>
        <taxon>Datura</taxon>
    </lineage>
</organism>
<dbReference type="PANTHER" id="PTHR21529">
    <property type="entry name" value="MAMMARY TURMOR VIRUS RECEPTOR HOMOLOG 1, 2 MTVR1, 2"/>
    <property type="match status" value="1"/>
</dbReference>
<dbReference type="PANTHER" id="PTHR21529:SF4">
    <property type="entry name" value="TPR AND ANKYRIN REPEAT-CONTAINING PROTEIN 1"/>
    <property type="match status" value="1"/>
</dbReference>
<comment type="caution">
    <text evidence="1">The sequence shown here is derived from an EMBL/GenBank/DDBJ whole genome shotgun (WGS) entry which is preliminary data.</text>
</comment>
<dbReference type="EMBL" id="JACEIK010003150">
    <property type="protein sequence ID" value="MCD9640560.1"/>
    <property type="molecule type" value="Genomic_DNA"/>
</dbReference>